<keyword evidence="1" id="KW-0472">Membrane</keyword>
<evidence type="ECO:0000256" key="1">
    <source>
        <dbReference type="SAM" id="Phobius"/>
    </source>
</evidence>
<organism evidence="2 3">
    <name type="scientific">Sphagnum jensenii</name>
    <dbReference type="NCBI Taxonomy" id="128206"/>
    <lineage>
        <taxon>Eukaryota</taxon>
        <taxon>Viridiplantae</taxon>
        <taxon>Streptophyta</taxon>
        <taxon>Embryophyta</taxon>
        <taxon>Bryophyta</taxon>
        <taxon>Sphagnophytina</taxon>
        <taxon>Sphagnopsida</taxon>
        <taxon>Sphagnales</taxon>
        <taxon>Sphagnaceae</taxon>
        <taxon>Sphagnum</taxon>
    </lineage>
</organism>
<evidence type="ECO:0000313" key="3">
    <source>
        <dbReference type="Proteomes" id="UP001497522"/>
    </source>
</evidence>
<reference evidence="2" key="1">
    <citation type="submission" date="2024-03" db="EMBL/GenBank/DDBJ databases">
        <authorList>
            <consortium name="ELIXIR-Norway"/>
            <consortium name="Elixir Norway"/>
        </authorList>
    </citation>
    <scope>NUCLEOTIDE SEQUENCE</scope>
</reference>
<keyword evidence="3" id="KW-1185">Reference proteome</keyword>
<proteinExistence type="predicted"/>
<sequence>MRHKGGEDRRADGRRRCICAPFLPPPSLDCVAKSSVAWLVSVQKGMGKFASSLGFLFVWGFCASIFSWMEALVYFRFRRVCILLSYTPCHSRSLDWQ</sequence>
<name>A0ABP1AEY5_9BRYO</name>
<accession>A0ABP1AEY5</accession>
<evidence type="ECO:0000313" key="2">
    <source>
        <dbReference type="EMBL" id="CAK9861043.1"/>
    </source>
</evidence>
<protein>
    <submittedName>
        <fullName evidence="2">Uncharacterized protein</fullName>
    </submittedName>
</protein>
<dbReference type="Proteomes" id="UP001497522">
    <property type="component" value="Chromosome 11"/>
</dbReference>
<keyword evidence="1" id="KW-1133">Transmembrane helix</keyword>
<keyword evidence="1" id="KW-0812">Transmembrane</keyword>
<dbReference type="EMBL" id="OZ023712">
    <property type="protein sequence ID" value="CAK9861043.1"/>
    <property type="molecule type" value="Genomic_DNA"/>
</dbReference>
<feature type="transmembrane region" description="Helical" evidence="1">
    <location>
        <begin position="53"/>
        <end position="75"/>
    </location>
</feature>
<gene>
    <name evidence="2" type="ORF">CSSPJE1EN2_LOCUS4038</name>
</gene>